<dbReference type="WBParaSite" id="PSU_v2.g4943.t1">
    <property type="protein sequence ID" value="PSU_v2.g4943.t1"/>
    <property type="gene ID" value="PSU_v2.g4943"/>
</dbReference>
<dbReference type="InterPro" id="IPR001995">
    <property type="entry name" value="Peptidase_A2_cat"/>
</dbReference>
<comment type="similarity">
    <text evidence="1">Belongs to the DDI1 family.</text>
</comment>
<keyword evidence="2" id="KW-0645">Protease</keyword>
<dbReference type="Gene3D" id="2.40.70.10">
    <property type="entry name" value="Acid Proteases"/>
    <property type="match status" value="1"/>
</dbReference>
<name>A0A914Z3W3_9BILA</name>
<accession>A0A914Z3W3</accession>
<dbReference type="InterPro" id="IPR021109">
    <property type="entry name" value="Peptidase_aspartic_dom_sf"/>
</dbReference>
<dbReference type="CDD" id="cd00303">
    <property type="entry name" value="retropepsin_like"/>
    <property type="match status" value="1"/>
</dbReference>
<dbReference type="AlphaFoldDB" id="A0A914Z3W3"/>
<evidence type="ECO:0000259" key="5">
    <source>
        <dbReference type="PROSITE" id="PS50175"/>
    </source>
</evidence>
<feature type="domain" description="Peptidase A2" evidence="5">
    <location>
        <begin position="55"/>
        <end position="135"/>
    </location>
</feature>
<proteinExistence type="inferred from homology"/>
<dbReference type="PANTHER" id="PTHR12917">
    <property type="entry name" value="ASPARTYL PROTEASE DDI-RELATED"/>
    <property type="match status" value="1"/>
</dbReference>
<protein>
    <submittedName>
        <fullName evidence="7">Peptidase A2 domain-containing protein</fullName>
    </submittedName>
</protein>
<evidence type="ECO:0000256" key="4">
    <source>
        <dbReference type="ARBA" id="ARBA00022801"/>
    </source>
</evidence>
<dbReference type="GO" id="GO:0004190">
    <property type="term" value="F:aspartic-type endopeptidase activity"/>
    <property type="evidence" value="ECO:0007669"/>
    <property type="project" value="UniProtKB-KW"/>
</dbReference>
<reference evidence="7" key="1">
    <citation type="submission" date="2022-11" db="UniProtKB">
        <authorList>
            <consortium name="WormBaseParasite"/>
        </authorList>
    </citation>
    <scope>IDENTIFICATION</scope>
</reference>
<keyword evidence="3" id="KW-0064">Aspartyl protease</keyword>
<dbReference type="SUPFAM" id="SSF50630">
    <property type="entry name" value="Acid proteases"/>
    <property type="match status" value="1"/>
</dbReference>
<keyword evidence="4" id="KW-0378">Hydrolase</keyword>
<dbReference type="Pfam" id="PF13975">
    <property type="entry name" value="gag-asp_proteas"/>
    <property type="match status" value="1"/>
</dbReference>
<dbReference type="Proteomes" id="UP000887577">
    <property type="component" value="Unplaced"/>
</dbReference>
<dbReference type="PANTHER" id="PTHR12917:SF1">
    <property type="entry name" value="AT13091P"/>
    <property type="match status" value="1"/>
</dbReference>
<sequence length="177" mass="19761">MTARRRSKSGAPINVVELEPINRKNSFSYIPPVYHVNYSDGKLPYIDVKINGQNAEALIDSGAAISIISQQMMERLNVRIRRMEKNGKAANGSTVHFIGKTTVEIQISSRTKIKAEVAMAQKGHCPTDIIIGHDLCKQMEAQFDFKAKKINLLGETIPINVLLEEEIVKKSSKEIKL</sequence>
<evidence type="ECO:0000256" key="1">
    <source>
        <dbReference type="ARBA" id="ARBA00009136"/>
    </source>
</evidence>
<evidence type="ECO:0000313" key="7">
    <source>
        <dbReference type="WBParaSite" id="PSU_v2.g4943.t1"/>
    </source>
</evidence>
<evidence type="ECO:0000313" key="6">
    <source>
        <dbReference type="Proteomes" id="UP000887577"/>
    </source>
</evidence>
<dbReference type="PROSITE" id="PS50175">
    <property type="entry name" value="ASP_PROT_RETROV"/>
    <property type="match status" value="1"/>
</dbReference>
<dbReference type="InterPro" id="IPR001969">
    <property type="entry name" value="Aspartic_peptidase_AS"/>
</dbReference>
<evidence type="ECO:0000256" key="2">
    <source>
        <dbReference type="ARBA" id="ARBA00022670"/>
    </source>
</evidence>
<dbReference type="PROSITE" id="PS00141">
    <property type="entry name" value="ASP_PROTEASE"/>
    <property type="match status" value="1"/>
</dbReference>
<dbReference type="GO" id="GO:0006508">
    <property type="term" value="P:proteolysis"/>
    <property type="evidence" value="ECO:0007669"/>
    <property type="project" value="UniProtKB-KW"/>
</dbReference>
<keyword evidence="6" id="KW-1185">Reference proteome</keyword>
<evidence type="ECO:0000256" key="3">
    <source>
        <dbReference type="ARBA" id="ARBA00022750"/>
    </source>
</evidence>
<organism evidence="6 7">
    <name type="scientific">Panagrolaimus superbus</name>
    <dbReference type="NCBI Taxonomy" id="310955"/>
    <lineage>
        <taxon>Eukaryota</taxon>
        <taxon>Metazoa</taxon>
        <taxon>Ecdysozoa</taxon>
        <taxon>Nematoda</taxon>
        <taxon>Chromadorea</taxon>
        <taxon>Rhabditida</taxon>
        <taxon>Tylenchina</taxon>
        <taxon>Panagrolaimomorpha</taxon>
        <taxon>Panagrolaimoidea</taxon>
        <taxon>Panagrolaimidae</taxon>
        <taxon>Panagrolaimus</taxon>
    </lineage>
</organism>